<protein>
    <submittedName>
        <fullName evidence="2 3">Uncharacterized protein</fullName>
    </submittedName>
</protein>
<dbReference type="EnsemblPlants" id="KEH17260">
    <property type="protein sequence ID" value="KEH17260"/>
    <property type="gene ID" value="MTR_0028s0030"/>
</dbReference>
<reference evidence="3" key="3">
    <citation type="submission" date="2015-06" db="UniProtKB">
        <authorList>
            <consortium name="EnsemblPlants"/>
        </authorList>
    </citation>
    <scope>IDENTIFICATION</scope>
    <source>
        <strain evidence="3">cv. Jemalong A17</strain>
    </source>
</reference>
<keyword evidence="4" id="KW-1185">Reference proteome</keyword>
<organism evidence="2 4">
    <name type="scientific">Medicago truncatula</name>
    <name type="common">Barrel medic</name>
    <name type="synonym">Medicago tribuloides</name>
    <dbReference type="NCBI Taxonomy" id="3880"/>
    <lineage>
        <taxon>Eukaryota</taxon>
        <taxon>Viridiplantae</taxon>
        <taxon>Streptophyta</taxon>
        <taxon>Embryophyta</taxon>
        <taxon>Tracheophyta</taxon>
        <taxon>Spermatophyta</taxon>
        <taxon>Magnoliopsida</taxon>
        <taxon>eudicotyledons</taxon>
        <taxon>Gunneridae</taxon>
        <taxon>Pentapetalae</taxon>
        <taxon>rosids</taxon>
        <taxon>fabids</taxon>
        <taxon>Fabales</taxon>
        <taxon>Fabaceae</taxon>
        <taxon>Papilionoideae</taxon>
        <taxon>50 kb inversion clade</taxon>
        <taxon>NPAAA clade</taxon>
        <taxon>Hologalegina</taxon>
        <taxon>IRL clade</taxon>
        <taxon>Trifolieae</taxon>
        <taxon>Medicago</taxon>
    </lineage>
</organism>
<feature type="compositionally biased region" description="Basic residues" evidence="1">
    <location>
        <begin position="74"/>
        <end position="86"/>
    </location>
</feature>
<proteinExistence type="predicted"/>
<dbReference type="EMBL" id="KL402753">
    <property type="protein sequence ID" value="KEH17260.1"/>
    <property type="molecule type" value="Genomic_DNA"/>
</dbReference>
<accession>A0A072TUN0</accession>
<evidence type="ECO:0000256" key="1">
    <source>
        <dbReference type="SAM" id="MobiDB-lite"/>
    </source>
</evidence>
<dbReference type="Proteomes" id="UP000002051">
    <property type="component" value="Unassembled WGS sequence"/>
</dbReference>
<name>A0A072TUN0_MEDTR</name>
<evidence type="ECO:0000313" key="4">
    <source>
        <dbReference type="Proteomes" id="UP000002051"/>
    </source>
</evidence>
<feature type="region of interest" description="Disordered" evidence="1">
    <location>
        <begin position="66"/>
        <end position="86"/>
    </location>
</feature>
<feature type="region of interest" description="Disordered" evidence="1">
    <location>
        <begin position="1"/>
        <end position="20"/>
    </location>
</feature>
<reference evidence="2 4" key="1">
    <citation type="journal article" date="2011" name="Nature">
        <title>The Medicago genome provides insight into the evolution of rhizobial symbioses.</title>
        <authorList>
            <person name="Young N.D."/>
            <person name="Debelle F."/>
            <person name="Oldroyd G.E."/>
            <person name="Geurts R."/>
            <person name="Cannon S.B."/>
            <person name="Udvardi M.K."/>
            <person name="Benedito V.A."/>
            <person name="Mayer K.F."/>
            <person name="Gouzy J."/>
            <person name="Schoof H."/>
            <person name="Van de Peer Y."/>
            <person name="Proost S."/>
            <person name="Cook D.R."/>
            <person name="Meyers B.C."/>
            <person name="Spannagl M."/>
            <person name="Cheung F."/>
            <person name="De Mita S."/>
            <person name="Krishnakumar V."/>
            <person name="Gundlach H."/>
            <person name="Zhou S."/>
            <person name="Mudge J."/>
            <person name="Bharti A.K."/>
            <person name="Murray J.D."/>
            <person name="Naoumkina M.A."/>
            <person name="Rosen B."/>
            <person name="Silverstein K.A."/>
            <person name="Tang H."/>
            <person name="Rombauts S."/>
            <person name="Zhao P.X."/>
            <person name="Zhou P."/>
            <person name="Barbe V."/>
            <person name="Bardou P."/>
            <person name="Bechner M."/>
            <person name="Bellec A."/>
            <person name="Berger A."/>
            <person name="Berges H."/>
            <person name="Bidwell S."/>
            <person name="Bisseling T."/>
            <person name="Choisne N."/>
            <person name="Couloux A."/>
            <person name="Denny R."/>
            <person name="Deshpande S."/>
            <person name="Dai X."/>
            <person name="Doyle J.J."/>
            <person name="Dudez A.M."/>
            <person name="Farmer A.D."/>
            <person name="Fouteau S."/>
            <person name="Franken C."/>
            <person name="Gibelin C."/>
            <person name="Gish J."/>
            <person name="Goldstein S."/>
            <person name="Gonzalez A.J."/>
            <person name="Green P.J."/>
            <person name="Hallab A."/>
            <person name="Hartog M."/>
            <person name="Hua A."/>
            <person name="Humphray S.J."/>
            <person name="Jeong D.H."/>
            <person name="Jing Y."/>
            <person name="Jocker A."/>
            <person name="Kenton S.M."/>
            <person name="Kim D.J."/>
            <person name="Klee K."/>
            <person name="Lai H."/>
            <person name="Lang C."/>
            <person name="Lin S."/>
            <person name="Macmil S.L."/>
            <person name="Magdelenat G."/>
            <person name="Matthews L."/>
            <person name="McCorrison J."/>
            <person name="Monaghan E.L."/>
            <person name="Mun J.H."/>
            <person name="Najar F.Z."/>
            <person name="Nicholson C."/>
            <person name="Noirot C."/>
            <person name="O'Bleness M."/>
            <person name="Paule C.R."/>
            <person name="Poulain J."/>
            <person name="Prion F."/>
            <person name="Qin B."/>
            <person name="Qu C."/>
            <person name="Retzel E.F."/>
            <person name="Riddle C."/>
            <person name="Sallet E."/>
            <person name="Samain S."/>
            <person name="Samson N."/>
            <person name="Sanders I."/>
            <person name="Saurat O."/>
            <person name="Scarpelli C."/>
            <person name="Schiex T."/>
            <person name="Segurens B."/>
            <person name="Severin A.J."/>
            <person name="Sherrier D.J."/>
            <person name="Shi R."/>
            <person name="Sims S."/>
            <person name="Singer S.R."/>
            <person name="Sinharoy S."/>
            <person name="Sterck L."/>
            <person name="Viollet A."/>
            <person name="Wang B.B."/>
            <person name="Wang K."/>
            <person name="Wang M."/>
            <person name="Wang X."/>
            <person name="Warfsmann J."/>
            <person name="Weissenbach J."/>
            <person name="White D.D."/>
            <person name="White J.D."/>
            <person name="Wiley G.B."/>
            <person name="Wincker P."/>
            <person name="Xing Y."/>
            <person name="Yang L."/>
            <person name="Yao Z."/>
            <person name="Ying F."/>
            <person name="Zhai J."/>
            <person name="Zhou L."/>
            <person name="Zuber A."/>
            <person name="Denarie J."/>
            <person name="Dixon R.A."/>
            <person name="May G.D."/>
            <person name="Schwartz D.C."/>
            <person name="Rogers J."/>
            <person name="Quetier F."/>
            <person name="Town C.D."/>
            <person name="Roe B.A."/>
        </authorList>
    </citation>
    <scope>NUCLEOTIDE SEQUENCE [LARGE SCALE GENOMIC DNA]</scope>
    <source>
        <strain evidence="2">A17</strain>
        <strain evidence="3 4">cv. Jemalong A17</strain>
    </source>
</reference>
<gene>
    <name evidence="2" type="ORF">MTR_0028s0030</name>
</gene>
<evidence type="ECO:0000313" key="3">
    <source>
        <dbReference type="EnsemblPlants" id="KEH17260"/>
    </source>
</evidence>
<dbReference type="HOGENOM" id="CLU_2501406_0_0_1"/>
<evidence type="ECO:0000313" key="2">
    <source>
        <dbReference type="EMBL" id="KEH17260.1"/>
    </source>
</evidence>
<reference evidence="2 4" key="2">
    <citation type="journal article" date="2014" name="BMC Genomics">
        <title>An improved genome release (version Mt4.0) for the model legume Medicago truncatula.</title>
        <authorList>
            <person name="Tang H."/>
            <person name="Krishnakumar V."/>
            <person name="Bidwell S."/>
            <person name="Rosen B."/>
            <person name="Chan A."/>
            <person name="Zhou S."/>
            <person name="Gentzbittel L."/>
            <person name="Childs K.L."/>
            <person name="Yandell M."/>
            <person name="Gundlach H."/>
            <person name="Mayer K.F."/>
            <person name="Schwartz D.C."/>
            <person name="Town C.D."/>
        </authorList>
    </citation>
    <scope>GENOME REANNOTATION</scope>
    <source>
        <strain evidence="2">A17</strain>
        <strain evidence="3 4">cv. Jemalong A17</strain>
    </source>
</reference>
<sequence>MEKNQDPHPVTYQSDHKTTRERVNSLQQLFLVICTLPMASSPQHVERKRAHRASSPQHIELKRAYRASSPQHIEHKRAHRASSPHL</sequence>
<dbReference type="AlphaFoldDB" id="A0A072TUN0"/>